<keyword evidence="1" id="KW-1133">Transmembrane helix</keyword>
<keyword evidence="3" id="KW-1185">Reference proteome</keyword>
<organism evidence="2 3">
    <name type="scientific">Jeotgalicoccus saudimassiliensis</name>
    <dbReference type="NCBI Taxonomy" id="1461582"/>
    <lineage>
        <taxon>Bacteria</taxon>
        <taxon>Bacillati</taxon>
        <taxon>Bacillota</taxon>
        <taxon>Bacilli</taxon>
        <taxon>Bacillales</taxon>
        <taxon>Staphylococcaceae</taxon>
        <taxon>Jeotgalicoccus</taxon>
    </lineage>
</organism>
<dbReference type="eggNOG" id="ENOG502ZF48">
    <property type="taxonomic scope" value="Bacteria"/>
</dbReference>
<dbReference type="OrthoDB" id="2418597at2"/>
<gene>
    <name evidence="2" type="ORF">BN1048_01114</name>
</gene>
<reference evidence="2 3" key="1">
    <citation type="submission" date="2014-07" db="EMBL/GenBank/DDBJ databases">
        <authorList>
            <person name="Urmite Genomes Urmite Genomes"/>
        </authorList>
    </citation>
    <scope>NUCLEOTIDE SEQUENCE [LARGE SCALE GENOMIC DNA]</scope>
    <source>
        <strain evidence="2 3">13MG44_air</strain>
    </source>
</reference>
<feature type="transmembrane region" description="Helical" evidence="1">
    <location>
        <begin position="7"/>
        <end position="27"/>
    </location>
</feature>
<name>A0A078M644_9STAP</name>
<keyword evidence="1" id="KW-0472">Membrane</keyword>
<feature type="transmembrane region" description="Helical" evidence="1">
    <location>
        <begin position="58"/>
        <end position="79"/>
    </location>
</feature>
<accession>A0A078M644</accession>
<feature type="transmembrane region" description="Helical" evidence="1">
    <location>
        <begin position="33"/>
        <end position="51"/>
    </location>
</feature>
<keyword evidence="1" id="KW-0812">Transmembrane</keyword>
<evidence type="ECO:0000313" key="3">
    <source>
        <dbReference type="Proteomes" id="UP000044136"/>
    </source>
</evidence>
<proteinExistence type="predicted"/>
<evidence type="ECO:0000313" key="2">
    <source>
        <dbReference type="EMBL" id="CEA00852.1"/>
    </source>
</evidence>
<evidence type="ECO:0000256" key="1">
    <source>
        <dbReference type="SAM" id="Phobius"/>
    </source>
</evidence>
<dbReference type="HOGENOM" id="CLU_2450630_0_0_9"/>
<dbReference type="EMBL" id="CCSE01000001">
    <property type="protein sequence ID" value="CEA00852.1"/>
    <property type="molecule type" value="Genomic_DNA"/>
</dbReference>
<dbReference type="AlphaFoldDB" id="A0A078M644"/>
<dbReference type="STRING" id="1461582.BN1048_01114"/>
<dbReference type="Proteomes" id="UP000044136">
    <property type="component" value="Unassembled WGS sequence"/>
</dbReference>
<sequence>MLMRLIMIILASVASIFVINFTGFYILDYTWQNILYGGLIIIAIMILYKILTKFLKLFLFVVIVVPVLGICFYYLYTYITGEPPSFMQF</sequence>
<dbReference type="RefSeq" id="WP_035809270.1">
    <property type="nucleotide sequence ID" value="NZ_CCSE01000001.1"/>
</dbReference>
<protein>
    <submittedName>
        <fullName evidence="2">Uncharacterized protein</fullName>
    </submittedName>
</protein>